<feature type="compositionally biased region" description="Low complexity" evidence="1">
    <location>
        <begin position="246"/>
        <end position="269"/>
    </location>
</feature>
<feature type="region of interest" description="Disordered" evidence="1">
    <location>
        <begin position="835"/>
        <end position="862"/>
    </location>
</feature>
<organism evidence="3 4">
    <name type="scientific">Neisseria bacilliformis ATCC BAA-1200</name>
    <dbReference type="NCBI Taxonomy" id="888742"/>
    <lineage>
        <taxon>Bacteria</taxon>
        <taxon>Pseudomonadati</taxon>
        <taxon>Pseudomonadota</taxon>
        <taxon>Betaproteobacteria</taxon>
        <taxon>Neisseriales</taxon>
        <taxon>Neisseriaceae</taxon>
        <taxon>Neisseria</taxon>
    </lineage>
</organism>
<feature type="compositionally biased region" description="Basic and acidic residues" evidence="1">
    <location>
        <begin position="100"/>
        <end position="178"/>
    </location>
</feature>
<reference evidence="3 4" key="1">
    <citation type="submission" date="2011-02" db="EMBL/GenBank/DDBJ databases">
        <authorList>
            <person name="Muzny D."/>
            <person name="Qin X."/>
            <person name="Deng J."/>
            <person name="Jiang H."/>
            <person name="Liu Y."/>
            <person name="Qu J."/>
            <person name="Song X.-Z."/>
            <person name="Zhang L."/>
            <person name="Thornton R."/>
            <person name="Coyle M."/>
            <person name="Francisco L."/>
            <person name="Jackson L."/>
            <person name="Javaid M."/>
            <person name="Korchina V."/>
            <person name="Kovar C."/>
            <person name="Mata R."/>
            <person name="Mathew T."/>
            <person name="Ngo R."/>
            <person name="Nguyen L."/>
            <person name="Nguyen N."/>
            <person name="Okwuonu G."/>
            <person name="Ongeri F."/>
            <person name="Pham C."/>
            <person name="Simmons D."/>
            <person name="Wilczek-Boney K."/>
            <person name="Hale W."/>
            <person name="Jakkamsetti A."/>
            <person name="Pham P."/>
            <person name="Ruth R."/>
            <person name="San Lucas F."/>
            <person name="Warren J."/>
            <person name="Zhang J."/>
            <person name="Zhao Z."/>
            <person name="Zhou C."/>
            <person name="Zhu D."/>
            <person name="Lee S."/>
            <person name="Bess C."/>
            <person name="Blankenburg K."/>
            <person name="Forbes L."/>
            <person name="Fu Q."/>
            <person name="Gubbala S."/>
            <person name="Hirani K."/>
            <person name="Jayaseelan J.C."/>
            <person name="Lara F."/>
            <person name="Munidasa M."/>
            <person name="Palculict T."/>
            <person name="Patil S."/>
            <person name="Pu L.-L."/>
            <person name="Saada N."/>
            <person name="Tang L."/>
            <person name="Weissenberger G."/>
            <person name="Zhu Y."/>
            <person name="Hemphill L."/>
            <person name="Shang Y."/>
            <person name="Youmans B."/>
            <person name="Ayvaz T."/>
            <person name="Ross M."/>
            <person name="Santibanez J."/>
            <person name="Aqrawi P."/>
            <person name="Gross S."/>
            <person name="Joshi V."/>
            <person name="Fowler G."/>
            <person name="Nazareth L."/>
            <person name="Reid J."/>
            <person name="Worley K."/>
            <person name="Petrosino J."/>
            <person name="Highlander S."/>
            <person name="Gibbs R."/>
        </authorList>
    </citation>
    <scope>NUCLEOTIDE SEQUENCE [LARGE SCALE GENOMIC DNA]</scope>
    <source>
        <strain evidence="3 4">ATCC BAA-1200</strain>
    </source>
</reference>
<name>F2BFX5_9NEIS</name>
<dbReference type="AlphaFoldDB" id="F2BFX5"/>
<evidence type="ECO:0000313" key="4">
    <source>
        <dbReference type="Proteomes" id="UP000004105"/>
    </source>
</evidence>
<feature type="compositionally biased region" description="Low complexity" evidence="1">
    <location>
        <begin position="287"/>
        <end position="310"/>
    </location>
</feature>
<feature type="compositionally biased region" description="Low complexity" evidence="1">
    <location>
        <begin position="586"/>
        <end position="608"/>
    </location>
</feature>
<dbReference type="Proteomes" id="UP000004105">
    <property type="component" value="Unassembled WGS sequence"/>
</dbReference>
<feature type="domain" description="LysM" evidence="2">
    <location>
        <begin position="186"/>
        <end position="240"/>
    </location>
</feature>
<dbReference type="InterPro" id="IPR018392">
    <property type="entry name" value="LysM"/>
</dbReference>
<feature type="region of interest" description="Disordered" evidence="1">
    <location>
        <begin position="454"/>
        <end position="671"/>
    </location>
</feature>
<dbReference type="STRING" id="267212.GCA_001063965_01938"/>
<comment type="caution">
    <text evidence="3">The sequence shown here is derived from an EMBL/GenBank/DDBJ whole genome shotgun (WGS) entry which is preliminary data.</text>
</comment>
<feature type="region of interest" description="Disordered" evidence="1">
    <location>
        <begin position="241"/>
        <end position="330"/>
    </location>
</feature>
<dbReference type="CDD" id="cd00118">
    <property type="entry name" value="LysM"/>
    <property type="match status" value="1"/>
</dbReference>
<dbReference type="Gene3D" id="3.10.350.10">
    <property type="entry name" value="LysM domain"/>
    <property type="match status" value="1"/>
</dbReference>
<accession>F2BFX5</accession>
<evidence type="ECO:0000256" key="1">
    <source>
        <dbReference type="SAM" id="MobiDB-lite"/>
    </source>
</evidence>
<feature type="compositionally biased region" description="Low complexity" evidence="1">
    <location>
        <begin position="648"/>
        <end position="662"/>
    </location>
</feature>
<dbReference type="PROSITE" id="PS51782">
    <property type="entry name" value="LYSM"/>
    <property type="match status" value="1"/>
</dbReference>
<dbReference type="NCBIfam" id="TIGR03504">
    <property type="entry name" value="FimV_Cterm"/>
    <property type="match status" value="1"/>
</dbReference>
<sequence length="955" mass="100577">MAALGGLRVNSSLGEPFSATVKVTGKEAKELLKGTKPTFSDGRLKATVRKSGDDALVSLSSAAAIKDPVIVFQMGVKGQSRQYTAVIDPSSAKAKAALAAEKKENAAKQDKAGQEKQDKAEQAKKDKAAKEEAARLEKEALEKKKEAERLAKAARAEQEEAARLEREAKAKAEKERQAQNRQQGKRLYTVQPDETLFIIADKLRPDNMTADQAVRALIKANPKKLGGNPNRLFSGITLTLPASFKSPSDASPEAADSAADNKPAAAQQSPVPEAEKPQTAQEQENTPPQTDDGQAGQDAAEQQPASAEAEAPPPAPSAPKAEQQPAAEEESDGSLWKWLLAGGLGLTIAFLVFKLVREGKLGRKPAPETDGGETPFDEQEGIRLHQPIAKPEHPKAPITKGQADSVQVQDGLDDSDLEDDVVFFNSVDTAAAAADNASFDLDLSTLDIPQAGIASSAVTDDEETRRRQNADWDSIESTESIFEPDEPAPVKPQPAAAKPAAPAHEEEAVSSWATGDAFSLHEKQRAAEKAARPAEPEPVVSWASSAASAEPKAAEPSKPVAEPLSATPAAPSPEPEPLSWAQDDIAAAPFQEAAAEPAAQIQTASAAAEAERETLPDFDFTPVAETPAQETSAPAPKETAPVFDDSEAPLAFEPFAEPALEETPSAAAQTISAAEIQTASVETKAPLDFDFEPAAPVAEEIPAPAAKQPEFFQGEEVVEPPLEFTADAFAADIPKAVEEKAASAETAAVQADAGLPPFDLPAAEEDAAKIELADAFVQEPEAETVVSFGTPAVETPEIPAFEIPAVQEEIPQVQTASTAPTGFAEAEPLADPFAAAAQPEPAPQQPEPAGWQGDDSDVDLTSSVTFDDTQLDTADDLNIDWGSLEAADEGGDSKPAFVSESVGMTAPLEAKYELAEMYIEIGDPDAARETLYELIDESHGEIQAKSKELLARIGG</sequence>
<dbReference type="InterPro" id="IPR036779">
    <property type="entry name" value="LysM_dom_sf"/>
</dbReference>
<protein>
    <submittedName>
        <fullName evidence="3">TspA protein</fullName>
    </submittedName>
</protein>
<evidence type="ECO:0000259" key="2">
    <source>
        <dbReference type="PROSITE" id="PS51782"/>
    </source>
</evidence>
<dbReference type="Gene3D" id="1.20.58.2200">
    <property type="match status" value="1"/>
</dbReference>
<dbReference type="InterPro" id="IPR038440">
    <property type="entry name" value="FimV_C_sf"/>
</dbReference>
<dbReference type="HOGENOM" id="CLU_349098_0_0_4"/>
<proteinExistence type="predicted"/>
<keyword evidence="4" id="KW-1185">Reference proteome</keyword>
<gene>
    <name evidence="3" type="ORF">HMPREF9123_2632</name>
</gene>
<feature type="compositionally biased region" description="Basic and acidic residues" evidence="1">
    <location>
        <begin position="519"/>
        <end position="535"/>
    </location>
</feature>
<dbReference type="EMBL" id="AFAY01000052">
    <property type="protein sequence ID" value="EGF07608.1"/>
    <property type="molecule type" value="Genomic_DNA"/>
</dbReference>
<feature type="region of interest" description="Disordered" evidence="1">
    <location>
        <begin position="98"/>
        <end position="189"/>
    </location>
</feature>
<feature type="compositionally biased region" description="Low complexity" evidence="1">
    <location>
        <begin position="493"/>
        <end position="502"/>
    </location>
</feature>
<feature type="compositionally biased region" description="Low complexity" evidence="1">
    <location>
        <begin position="537"/>
        <end position="569"/>
    </location>
</feature>
<evidence type="ECO:0000313" key="3">
    <source>
        <dbReference type="EMBL" id="EGF07608.1"/>
    </source>
</evidence>
<dbReference type="InterPro" id="IPR020011">
    <property type="entry name" value="FimV_C"/>
</dbReference>